<comment type="catalytic activity">
    <reaction evidence="3">
        <text>2 GTP = 3',3'-c-di-GMP + 2 diphosphate</text>
        <dbReference type="Rhea" id="RHEA:24898"/>
        <dbReference type="ChEBI" id="CHEBI:33019"/>
        <dbReference type="ChEBI" id="CHEBI:37565"/>
        <dbReference type="ChEBI" id="CHEBI:58805"/>
        <dbReference type="EC" id="2.7.7.65"/>
    </reaction>
</comment>
<proteinExistence type="predicted"/>
<reference evidence="6 7" key="1">
    <citation type="submission" date="2022-12" db="EMBL/GenBank/DDBJ databases">
        <title>Dasania phycosphaerae sp. nov., isolated from particulate material of the south coast of Korea.</title>
        <authorList>
            <person name="Jiang Y."/>
        </authorList>
    </citation>
    <scope>NUCLEOTIDE SEQUENCE [LARGE SCALE GENOMIC DNA]</scope>
    <source>
        <strain evidence="6 7">GY-19</strain>
    </source>
</reference>
<dbReference type="InterPro" id="IPR000160">
    <property type="entry name" value="GGDEF_dom"/>
</dbReference>
<keyword evidence="4" id="KW-0812">Transmembrane</keyword>
<gene>
    <name evidence="6" type="ORF">O0V09_09825</name>
</gene>
<evidence type="ECO:0000313" key="7">
    <source>
        <dbReference type="Proteomes" id="UP001069090"/>
    </source>
</evidence>
<dbReference type="RefSeq" id="WP_258331645.1">
    <property type="nucleotide sequence ID" value="NZ_JAPTGG010000007.1"/>
</dbReference>
<dbReference type="Pfam" id="PF00990">
    <property type="entry name" value="GGDEF"/>
    <property type="match status" value="1"/>
</dbReference>
<dbReference type="InterPro" id="IPR050469">
    <property type="entry name" value="Diguanylate_Cyclase"/>
</dbReference>
<keyword evidence="7" id="KW-1185">Reference proteome</keyword>
<feature type="transmembrane region" description="Helical" evidence="4">
    <location>
        <begin position="194"/>
        <end position="211"/>
    </location>
</feature>
<feature type="transmembrane region" description="Helical" evidence="4">
    <location>
        <begin position="108"/>
        <end position="127"/>
    </location>
</feature>
<feature type="transmembrane region" description="Helical" evidence="4">
    <location>
        <begin position="136"/>
        <end position="154"/>
    </location>
</feature>
<dbReference type="PANTHER" id="PTHR45138">
    <property type="entry name" value="REGULATORY COMPONENTS OF SENSORY TRANSDUCTION SYSTEM"/>
    <property type="match status" value="1"/>
</dbReference>
<dbReference type="CDD" id="cd01949">
    <property type="entry name" value="GGDEF"/>
    <property type="match status" value="1"/>
</dbReference>
<evidence type="ECO:0000256" key="3">
    <source>
        <dbReference type="ARBA" id="ARBA00034247"/>
    </source>
</evidence>
<organism evidence="6 7">
    <name type="scientific">Dasania phycosphaerae</name>
    <dbReference type="NCBI Taxonomy" id="2950436"/>
    <lineage>
        <taxon>Bacteria</taxon>
        <taxon>Pseudomonadati</taxon>
        <taxon>Pseudomonadota</taxon>
        <taxon>Gammaproteobacteria</taxon>
        <taxon>Cellvibrionales</taxon>
        <taxon>Spongiibacteraceae</taxon>
        <taxon>Dasania</taxon>
    </lineage>
</organism>
<accession>A0A9J6RLW0</accession>
<dbReference type="AlphaFoldDB" id="A0A9J6RLW0"/>
<comment type="caution">
    <text evidence="6">The sequence shown here is derived from an EMBL/GenBank/DDBJ whole genome shotgun (WGS) entry which is preliminary data.</text>
</comment>
<dbReference type="PANTHER" id="PTHR45138:SF9">
    <property type="entry name" value="DIGUANYLATE CYCLASE DGCM-RELATED"/>
    <property type="match status" value="1"/>
</dbReference>
<evidence type="ECO:0000256" key="1">
    <source>
        <dbReference type="ARBA" id="ARBA00001946"/>
    </source>
</evidence>
<dbReference type="SUPFAM" id="SSF55073">
    <property type="entry name" value="Nucleotide cyclase"/>
    <property type="match status" value="1"/>
</dbReference>
<dbReference type="GO" id="GO:0052621">
    <property type="term" value="F:diguanylate cyclase activity"/>
    <property type="evidence" value="ECO:0007669"/>
    <property type="project" value="UniProtKB-EC"/>
</dbReference>
<dbReference type="EMBL" id="JAPTGG010000007">
    <property type="protein sequence ID" value="MCZ0865499.1"/>
    <property type="molecule type" value="Genomic_DNA"/>
</dbReference>
<dbReference type="PROSITE" id="PS50887">
    <property type="entry name" value="GGDEF"/>
    <property type="match status" value="1"/>
</dbReference>
<dbReference type="EC" id="2.7.7.65" evidence="2"/>
<dbReference type="InterPro" id="IPR029787">
    <property type="entry name" value="Nucleotide_cyclase"/>
</dbReference>
<feature type="domain" description="GGDEF" evidence="5">
    <location>
        <begin position="261"/>
        <end position="391"/>
    </location>
</feature>
<evidence type="ECO:0000259" key="5">
    <source>
        <dbReference type="PROSITE" id="PS50887"/>
    </source>
</evidence>
<comment type="cofactor">
    <cofactor evidence="1">
        <name>Mg(2+)</name>
        <dbReference type="ChEBI" id="CHEBI:18420"/>
    </cofactor>
</comment>
<keyword evidence="4" id="KW-0472">Membrane</keyword>
<dbReference type="NCBIfam" id="TIGR00254">
    <property type="entry name" value="GGDEF"/>
    <property type="match status" value="1"/>
</dbReference>
<feature type="transmembrane region" description="Helical" evidence="4">
    <location>
        <begin position="84"/>
        <end position="102"/>
    </location>
</feature>
<evidence type="ECO:0000313" key="6">
    <source>
        <dbReference type="EMBL" id="MCZ0865499.1"/>
    </source>
</evidence>
<dbReference type="SMART" id="SM00267">
    <property type="entry name" value="GGDEF"/>
    <property type="match status" value="1"/>
</dbReference>
<evidence type="ECO:0000256" key="4">
    <source>
        <dbReference type="SAM" id="Phobius"/>
    </source>
</evidence>
<feature type="transmembrane region" description="Helical" evidence="4">
    <location>
        <begin position="160"/>
        <end position="182"/>
    </location>
</feature>
<name>A0A9J6RLW0_9GAMM</name>
<evidence type="ECO:0000256" key="2">
    <source>
        <dbReference type="ARBA" id="ARBA00012528"/>
    </source>
</evidence>
<protein>
    <recommendedName>
        <fullName evidence="2">diguanylate cyclase</fullName>
        <ecNumber evidence="2">2.7.7.65</ecNumber>
    </recommendedName>
</protein>
<keyword evidence="4" id="KW-1133">Transmembrane helix</keyword>
<feature type="transmembrane region" description="Helical" evidence="4">
    <location>
        <begin position="56"/>
        <end position="77"/>
    </location>
</feature>
<dbReference type="InterPro" id="IPR043128">
    <property type="entry name" value="Rev_trsase/Diguanyl_cyclase"/>
</dbReference>
<dbReference type="FunFam" id="3.30.70.270:FF:000001">
    <property type="entry name" value="Diguanylate cyclase domain protein"/>
    <property type="match status" value="1"/>
</dbReference>
<sequence length="391" mass="43671">MTVHKFSPLSIEDAAARRAATSPYNLSHYLRRPSPVHAASSSLSNWRLKLDQQRQLAAALLIGMALYCGFLAVELLVAGRHLEGAGLLLLMVLPVLVVRRQLRSKLNWPSQLIVASAILLLYSYLLFKGGELQGDVLWALTMAPAFFFLLGHFWGGVCFALALVISIVVFFAPSTVSVLITAPLIEGDFVAKERFLGVFLLLGAYSFLVEYDRSRVIDSLLSSRDKLRVQASTDELTGLANRHHMRECLSQQERRCQQRQERYGLILADIDRFKQINDKFGHDCGDCVIAQVADALRNTLRDEDVVARWGGEEFLVVLPDSDSENARLVAQKLREAVAQLTLEYEGHAIYPTLSFGVVSGDQHQKVQDLICQADHCLYQAKHKGRDCIVYA</sequence>
<dbReference type="Proteomes" id="UP001069090">
    <property type="component" value="Unassembled WGS sequence"/>
</dbReference>
<dbReference type="Gene3D" id="3.30.70.270">
    <property type="match status" value="1"/>
</dbReference>